<evidence type="ECO:0000313" key="2">
    <source>
        <dbReference type="Proteomes" id="UP000031982"/>
    </source>
</evidence>
<comment type="caution">
    <text evidence="1">The sequence shown here is derived from an EMBL/GenBank/DDBJ whole genome shotgun (WGS) entry which is preliminary data.</text>
</comment>
<organism evidence="1 2">
    <name type="scientific">Bacillus badius</name>
    <dbReference type="NCBI Taxonomy" id="1455"/>
    <lineage>
        <taxon>Bacteria</taxon>
        <taxon>Bacillati</taxon>
        <taxon>Bacillota</taxon>
        <taxon>Bacilli</taxon>
        <taxon>Bacillales</taxon>
        <taxon>Bacillaceae</taxon>
        <taxon>Pseudobacillus</taxon>
    </lineage>
</organism>
<evidence type="ECO:0000313" key="1">
    <source>
        <dbReference type="EMBL" id="KIL78744.1"/>
    </source>
</evidence>
<accession>A0ABR5AVR4</accession>
<reference evidence="1 2" key="1">
    <citation type="submission" date="2015-01" db="EMBL/GenBank/DDBJ databases">
        <title>Genome Assembly of Bacillus badius MTCC 1458.</title>
        <authorList>
            <person name="Verma A."/>
            <person name="Khatri I."/>
            <person name="Mual P."/>
            <person name="Subramanian S."/>
            <person name="Krishnamurthi S."/>
        </authorList>
    </citation>
    <scope>NUCLEOTIDE SEQUENCE [LARGE SCALE GENOMIC DNA]</scope>
    <source>
        <strain evidence="1 2">MTCC 1458</strain>
    </source>
</reference>
<name>A0ABR5AVR4_BACBA</name>
<dbReference type="EMBL" id="JXLP01000009">
    <property type="protein sequence ID" value="KIL78744.1"/>
    <property type="molecule type" value="Genomic_DNA"/>
</dbReference>
<protein>
    <submittedName>
        <fullName evidence="1">Uncharacterized protein</fullName>
    </submittedName>
</protein>
<proteinExistence type="predicted"/>
<dbReference type="Proteomes" id="UP000031982">
    <property type="component" value="Unassembled WGS sequence"/>
</dbReference>
<sequence length="56" mass="6548">MIKEKKRDGKLVYQGRNGVFPIDCFKKQAVHMKAACMLQFIKEEKKKEMGRIPIHA</sequence>
<keyword evidence="2" id="KW-1185">Reference proteome</keyword>
<gene>
    <name evidence="1" type="ORF">SD77_4424</name>
</gene>